<dbReference type="GO" id="GO:0019877">
    <property type="term" value="P:diaminopimelate biosynthetic process"/>
    <property type="evidence" value="ECO:0007669"/>
    <property type="project" value="UniProtKB-KW"/>
</dbReference>
<evidence type="ECO:0000259" key="14">
    <source>
        <dbReference type="Pfam" id="PF05173"/>
    </source>
</evidence>
<evidence type="ECO:0000256" key="1">
    <source>
        <dbReference type="ARBA" id="ARBA00006642"/>
    </source>
</evidence>
<dbReference type="NCBIfam" id="TIGR00036">
    <property type="entry name" value="dapB"/>
    <property type="match status" value="1"/>
</dbReference>
<comment type="catalytic activity">
    <reaction evidence="10">
        <text>(S)-2,3,4,5-tetrahydrodipicolinate + NADP(+) + H2O = (2S,4S)-4-hydroxy-2,3,4,5-tetrahydrodipicolinate + NADPH + H(+)</text>
        <dbReference type="Rhea" id="RHEA:35331"/>
        <dbReference type="ChEBI" id="CHEBI:15377"/>
        <dbReference type="ChEBI" id="CHEBI:15378"/>
        <dbReference type="ChEBI" id="CHEBI:16845"/>
        <dbReference type="ChEBI" id="CHEBI:57783"/>
        <dbReference type="ChEBI" id="CHEBI:58349"/>
        <dbReference type="ChEBI" id="CHEBI:67139"/>
        <dbReference type="EC" id="1.17.1.8"/>
    </reaction>
</comment>
<sequence>MKIAILGYGKMGHAIEEIAINRGHEIVLTINDLNLHDLTRENIRKADVAIEFSNPDSAMENILFCLKENVAVVCGTTGWLKNLATVENTCKELNGSFLYASNFSVGVNIFFELNKKLASLLKPHHAYNVAIEEIHHTHKKDAPSGTAITLAEQILSVSDTKNKWINEKSENDNDNELSIISKRIDEVPGTHSIKYSSNIDDIEIIHTAHNRKGFAEGAVLAAEYIGGRKGIFSMKDVLNF</sequence>
<dbReference type="AlphaFoldDB" id="A0A3M9NHH5"/>
<comment type="catalytic activity">
    <reaction evidence="11">
        <text>(S)-2,3,4,5-tetrahydrodipicolinate + NAD(+) + H2O = (2S,4S)-4-hydroxy-2,3,4,5-tetrahydrodipicolinate + NADH + H(+)</text>
        <dbReference type="Rhea" id="RHEA:35323"/>
        <dbReference type="ChEBI" id="CHEBI:15377"/>
        <dbReference type="ChEBI" id="CHEBI:15378"/>
        <dbReference type="ChEBI" id="CHEBI:16845"/>
        <dbReference type="ChEBI" id="CHEBI:57540"/>
        <dbReference type="ChEBI" id="CHEBI:57945"/>
        <dbReference type="ChEBI" id="CHEBI:67139"/>
        <dbReference type="EC" id="1.17.1.8"/>
    </reaction>
</comment>
<dbReference type="Gene3D" id="3.30.360.10">
    <property type="entry name" value="Dihydrodipicolinate Reductase, domain 2"/>
    <property type="match status" value="1"/>
</dbReference>
<dbReference type="GO" id="GO:0005829">
    <property type="term" value="C:cytosol"/>
    <property type="evidence" value="ECO:0007669"/>
    <property type="project" value="TreeGrafter"/>
</dbReference>
<dbReference type="RefSeq" id="WP_123120571.1">
    <property type="nucleotide sequence ID" value="NZ_RJJR01000007.1"/>
</dbReference>
<keyword evidence="4" id="KW-0220">Diaminopimelate biosynthesis</keyword>
<feature type="domain" description="Dihydrodipicolinate reductase C-terminal" evidence="14">
    <location>
        <begin position="106"/>
        <end position="238"/>
    </location>
</feature>
<name>A0A3M9NHH5_9BACT</name>
<evidence type="ECO:0000256" key="10">
    <source>
        <dbReference type="ARBA" id="ARBA00049080"/>
    </source>
</evidence>
<dbReference type="GO" id="GO:0008839">
    <property type="term" value="F:4-hydroxy-tetrahydrodipicolinate reductase"/>
    <property type="evidence" value="ECO:0007669"/>
    <property type="project" value="UniProtKB-UniRule"/>
</dbReference>
<evidence type="ECO:0000256" key="12">
    <source>
        <dbReference type="NCBIfam" id="TIGR00036"/>
    </source>
</evidence>
<dbReference type="CDD" id="cd02274">
    <property type="entry name" value="DHDPR_N"/>
    <property type="match status" value="1"/>
</dbReference>
<dbReference type="PANTHER" id="PTHR20836:SF0">
    <property type="entry name" value="4-HYDROXY-TETRAHYDRODIPICOLINATE REDUCTASE 1, CHLOROPLASTIC-RELATED"/>
    <property type="match status" value="1"/>
</dbReference>
<dbReference type="Pfam" id="PF05173">
    <property type="entry name" value="DapB_C"/>
    <property type="match status" value="1"/>
</dbReference>
<dbReference type="Proteomes" id="UP000267223">
    <property type="component" value="Unassembled WGS sequence"/>
</dbReference>
<evidence type="ECO:0000256" key="8">
    <source>
        <dbReference type="ARBA" id="ARBA00037922"/>
    </source>
</evidence>
<evidence type="ECO:0000256" key="7">
    <source>
        <dbReference type="ARBA" id="ARBA00023154"/>
    </source>
</evidence>
<comment type="similarity">
    <text evidence="1">Belongs to the DapB family.</text>
</comment>
<evidence type="ECO:0000313" key="15">
    <source>
        <dbReference type="EMBL" id="RNI36653.1"/>
    </source>
</evidence>
<dbReference type="OrthoDB" id="9790352at2"/>
<proteinExistence type="inferred from homology"/>
<gene>
    <name evidence="15" type="primary">dapB</name>
    <name evidence="15" type="ORF">EFY79_10010</name>
</gene>
<accession>A0A3M9NHH5</accession>
<evidence type="ECO:0000313" key="16">
    <source>
        <dbReference type="Proteomes" id="UP000267223"/>
    </source>
</evidence>
<evidence type="ECO:0000256" key="11">
    <source>
        <dbReference type="ARBA" id="ARBA00049396"/>
    </source>
</evidence>
<evidence type="ECO:0000256" key="3">
    <source>
        <dbReference type="ARBA" id="ARBA00022857"/>
    </source>
</evidence>
<keyword evidence="16" id="KW-1185">Reference proteome</keyword>
<dbReference type="PIRSF" id="PIRSF000161">
    <property type="entry name" value="DHPR"/>
    <property type="match status" value="1"/>
</dbReference>
<dbReference type="Pfam" id="PF01113">
    <property type="entry name" value="DapB_N"/>
    <property type="match status" value="1"/>
</dbReference>
<evidence type="ECO:0000256" key="4">
    <source>
        <dbReference type="ARBA" id="ARBA00022915"/>
    </source>
</evidence>
<evidence type="ECO:0000256" key="2">
    <source>
        <dbReference type="ARBA" id="ARBA00022605"/>
    </source>
</evidence>
<keyword evidence="3" id="KW-0521">NADP</keyword>
<evidence type="ECO:0000256" key="6">
    <source>
        <dbReference type="ARBA" id="ARBA00023027"/>
    </source>
</evidence>
<dbReference type="InterPro" id="IPR036291">
    <property type="entry name" value="NAD(P)-bd_dom_sf"/>
</dbReference>
<dbReference type="Gene3D" id="3.40.50.720">
    <property type="entry name" value="NAD(P)-binding Rossmann-like Domain"/>
    <property type="match status" value="1"/>
</dbReference>
<evidence type="ECO:0000259" key="13">
    <source>
        <dbReference type="Pfam" id="PF01113"/>
    </source>
</evidence>
<comment type="caution">
    <text evidence="15">The sequence shown here is derived from an EMBL/GenBank/DDBJ whole genome shotgun (WGS) entry which is preliminary data.</text>
</comment>
<dbReference type="InterPro" id="IPR023940">
    <property type="entry name" value="DHDPR_bac"/>
</dbReference>
<dbReference type="SUPFAM" id="SSF55347">
    <property type="entry name" value="Glyceraldehyde-3-phosphate dehydrogenase-like, C-terminal domain"/>
    <property type="match status" value="1"/>
</dbReference>
<dbReference type="SUPFAM" id="SSF51735">
    <property type="entry name" value="NAD(P)-binding Rossmann-fold domains"/>
    <property type="match status" value="1"/>
</dbReference>
<dbReference type="EMBL" id="RJJR01000007">
    <property type="protein sequence ID" value="RNI36653.1"/>
    <property type="molecule type" value="Genomic_DNA"/>
</dbReference>
<evidence type="ECO:0000256" key="9">
    <source>
        <dbReference type="ARBA" id="ARBA00038983"/>
    </source>
</evidence>
<reference evidence="15 16" key="1">
    <citation type="submission" date="2018-11" db="EMBL/GenBank/DDBJ databases">
        <title>Draft genome sequence of Ferruginibacter sp. BO-59.</title>
        <authorList>
            <person name="Im W.T."/>
        </authorList>
    </citation>
    <scope>NUCLEOTIDE SEQUENCE [LARGE SCALE GENOMIC DNA]</scope>
    <source>
        <strain evidence="15 16">BO-59</strain>
    </source>
</reference>
<dbReference type="InterPro" id="IPR022663">
    <property type="entry name" value="DapB_C"/>
</dbReference>
<evidence type="ECO:0000256" key="5">
    <source>
        <dbReference type="ARBA" id="ARBA00023002"/>
    </source>
</evidence>
<keyword evidence="6" id="KW-0520">NAD</keyword>
<keyword evidence="2" id="KW-0028">Amino-acid biosynthesis</keyword>
<comment type="pathway">
    <text evidence="8">Amino-acid biosynthesis; L-lysine biosynthesis via DAP pathway; (S)-tetrahydrodipicolinate from L-aspartate: step 4/4.</text>
</comment>
<keyword evidence="5 15" id="KW-0560">Oxidoreductase</keyword>
<keyword evidence="7" id="KW-0457">Lysine biosynthesis</keyword>
<feature type="domain" description="Dihydrodipicolinate reductase N-terminal" evidence="13">
    <location>
        <begin position="1"/>
        <end position="103"/>
    </location>
</feature>
<dbReference type="PANTHER" id="PTHR20836">
    <property type="entry name" value="DIHYDRODIPICOLINATE REDUCTASE"/>
    <property type="match status" value="1"/>
</dbReference>
<organism evidence="15 16">
    <name type="scientific">Hanamia caeni</name>
    <dbReference type="NCBI Taxonomy" id="2294116"/>
    <lineage>
        <taxon>Bacteria</taxon>
        <taxon>Pseudomonadati</taxon>
        <taxon>Bacteroidota</taxon>
        <taxon>Chitinophagia</taxon>
        <taxon>Chitinophagales</taxon>
        <taxon>Chitinophagaceae</taxon>
        <taxon>Hanamia</taxon>
    </lineage>
</organism>
<dbReference type="InterPro" id="IPR000846">
    <property type="entry name" value="DapB_N"/>
</dbReference>
<dbReference type="EC" id="1.17.1.8" evidence="9 12"/>
<protein>
    <recommendedName>
        <fullName evidence="9 12">4-hydroxy-tetrahydrodipicolinate reductase</fullName>
        <ecNumber evidence="9 12">1.17.1.8</ecNumber>
    </recommendedName>
</protein>
<dbReference type="GO" id="GO:0009089">
    <property type="term" value="P:lysine biosynthetic process via diaminopimelate"/>
    <property type="evidence" value="ECO:0007669"/>
    <property type="project" value="UniProtKB-UniRule"/>
</dbReference>